<gene>
    <name evidence="9" type="ORF">M2319_002550</name>
</gene>
<sequence length="380" mass="40178">MADTTSDPDLKQTPLHARHAALGARLVPFAGYEMPVQYEGILAEHTWTRENAGLFDVSHMGQAFLAGPDHATAAAALEKLVPGDIAGLKPGRIRYTLLLNDAGGILDDLMVTRSADPADDGRLYLVVNAANKDADYAVIRAALPPDVSLQVSEDRALIAIQGPKAAEVMARHCDKCGDLSFMAANSAAFDGIDCHIGRSGYTGEDGFEISVAANRAVAVWDALVVEDEVKPVGLGARDSLRLEAGLCLHGHDIDKETTPVAADLLFAISKRRREEGGFPGAEKILAEMESGPAEKRVGLALEGRAPAREGAEIVKDGKAVGRVTSGGFGPTVGAPIAMGYVAADCAATGTELDLMVRGRALKAKVVDMPFVPQRYYRKPK</sequence>
<dbReference type="RefSeq" id="WP_264601827.1">
    <property type="nucleotide sequence ID" value="NZ_JAOQNS010000006.1"/>
</dbReference>
<dbReference type="InterPro" id="IPR028896">
    <property type="entry name" value="GcvT/YgfZ/DmdA"/>
</dbReference>
<dbReference type="InterPro" id="IPR029043">
    <property type="entry name" value="GcvT/YgfZ_C"/>
</dbReference>
<evidence type="ECO:0000256" key="6">
    <source>
        <dbReference type="ARBA" id="ARBA00047665"/>
    </source>
</evidence>
<dbReference type="EMBL" id="JAOQNS010000006">
    <property type="protein sequence ID" value="MCW2308211.1"/>
    <property type="molecule type" value="Genomic_DNA"/>
</dbReference>
<dbReference type="Pfam" id="PF08669">
    <property type="entry name" value="GCV_T_C"/>
    <property type="match status" value="1"/>
</dbReference>
<dbReference type="InterPro" id="IPR013977">
    <property type="entry name" value="GcvT_C"/>
</dbReference>
<protein>
    <recommendedName>
        <fullName evidence="2">aminomethyltransferase</fullName>
        <ecNumber evidence="2">2.1.2.10</ecNumber>
    </recommendedName>
    <alternativeName>
        <fullName evidence="5">Glycine cleavage system T protein</fullName>
    </alternativeName>
</protein>
<evidence type="ECO:0000256" key="3">
    <source>
        <dbReference type="ARBA" id="ARBA00022576"/>
    </source>
</evidence>
<dbReference type="InterPro" id="IPR006222">
    <property type="entry name" value="GCVT_N"/>
</dbReference>
<dbReference type="Proteomes" id="UP001209755">
    <property type="component" value="Unassembled WGS sequence"/>
</dbReference>
<evidence type="ECO:0000313" key="10">
    <source>
        <dbReference type="Proteomes" id="UP001209755"/>
    </source>
</evidence>
<dbReference type="InterPro" id="IPR027266">
    <property type="entry name" value="TrmE/GcvT-like"/>
</dbReference>
<keyword evidence="3" id="KW-0032">Aminotransferase</keyword>
<keyword evidence="4 9" id="KW-0808">Transferase</keyword>
<evidence type="ECO:0000256" key="2">
    <source>
        <dbReference type="ARBA" id="ARBA00012616"/>
    </source>
</evidence>
<dbReference type="PANTHER" id="PTHR43757:SF2">
    <property type="entry name" value="AMINOMETHYLTRANSFERASE, MITOCHONDRIAL"/>
    <property type="match status" value="1"/>
</dbReference>
<dbReference type="GO" id="GO:0004047">
    <property type="term" value="F:aminomethyltransferase activity"/>
    <property type="evidence" value="ECO:0007669"/>
    <property type="project" value="UniProtKB-EC"/>
</dbReference>
<dbReference type="NCBIfam" id="TIGR00528">
    <property type="entry name" value="gcvT"/>
    <property type="match status" value="1"/>
</dbReference>
<dbReference type="Gene3D" id="3.30.70.1400">
    <property type="entry name" value="Aminomethyltransferase beta-barrel domains"/>
    <property type="match status" value="1"/>
</dbReference>
<comment type="catalytic activity">
    <reaction evidence="6">
        <text>N(6)-[(R)-S(8)-aminomethyldihydrolipoyl]-L-lysyl-[protein] + (6S)-5,6,7,8-tetrahydrofolate = N(6)-[(R)-dihydrolipoyl]-L-lysyl-[protein] + (6R)-5,10-methylene-5,6,7,8-tetrahydrofolate + NH4(+)</text>
        <dbReference type="Rhea" id="RHEA:16945"/>
        <dbReference type="Rhea" id="RHEA-COMP:10475"/>
        <dbReference type="Rhea" id="RHEA-COMP:10492"/>
        <dbReference type="ChEBI" id="CHEBI:15636"/>
        <dbReference type="ChEBI" id="CHEBI:28938"/>
        <dbReference type="ChEBI" id="CHEBI:57453"/>
        <dbReference type="ChEBI" id="CHEBI:83100"/>
        <dbReference type="ChEBI" id="CHEBI:83143"/>
        <dbReference type="EC" id="2.1.2.10"/>
    </reaction>
</comment>
<evidence type="ECO:0000256" key="1">
    <source>
        <dbReference type="ARBA" id="ARBA00008609"/>
    </source>
</evidence>
<dbReference type="Gene3D" id="2.40.30.110">
    <property type="entry name" value="Aminomethyltransferase beta-barrel domains"/>
    <property type="match status" value="1"/>
</dbReference>
<evidence type="ECO:0000256" key="4">
    <source>
        <dbReference type="ARBA" id="ARBA00022679"/>
    </source>
</evidence>
<feature type="domain" description="GCVT N-terminal" evidence="7">
    <location>
        <begin position="15"/>
        <end position="270"/>
    </location>
</feature>
<evidence type="ECO:0000256" key="5">
    <source>
        <dbReference type="ARBA" id="ARBA00031395"/>
    </source>
</evidence>
<dbReference type="SUPFAM" id="SSF103025">
    <property type="entry name" value="Folate-binding domain"/>
    <property type="match status" value="1"/>
</dbReference>
<dbReference type="NCBIfam" id="NF010093">
    <property type="entry name" value="PRK13579.1"/>
    <property type="match status" value="1"/>
</dbReference>
<name>A0ABT3HCU7_9HYPH</name>
<dbReference type="PIRSF" id="PIRSF006487">
    <property type="entry name" value="GcvT"/>
    <property type="match status" value="1"/>
</dbReference>
<dbReference type="Gene3D" id="3.30.1360.120">
    <property type="entry name" value="Probable tRNA modification gtpase trme, domain 1"/>
    <property type="match status" value="1"/>
</dbReference>
<accession>A0ABT3HCU7</accession>
<dbReference type="InterPro" id="IPR006223">
    <property type="entry name" value="GcvT"/>
</dbReference>
<evidence type="ECO:0000313" key="9">
    <source>
        <dbReference type="EMBL" id="MCW2308211.1"/>
    </source>
</evidence>
<evidence type="ECO:0000259" key="7">
    <source>
        <dbReference type="Pfam" id="PF01571"/>
    </source>
</evidence>
<keyword evidence="10" id="KW-1185">Reference proteome</keyword>
<reference evidence="10" key="1">
    <citation type="submission" date="2023-07" db="EMBL/GenBank/DDBJ databases">
        <title>Genome sequencing of Purple Non-Sulfur Bacteria from various extreme environments.</title>
        <authorList>
            <person name="Mayer M."/>
        </authorList>
    </citation>
    <scope>NUCLEOTIDE SEQUENCE [LARGE SCALE GENOMIC DNA]</scope>
    <source>
        <strain evidence="10">DSM 17935</strain>
    </source>
</reference>
<dbReference type="EC" id="2.1.2.10" evidence="2"/>
<dbReference type="SUPFAM" id="SSF101790">
    <property type="entry name" value="Aminomethyltransferase beta-barrel domain"/>
    <property type="match status" value="1"/>
</dbReference>
<evidence type="ECO:0000259" key="8">
    <source>
        <dbReference type="Pfam" id="PF08669"/>
    </source>
</evidence>
<dbReference type="NCBIfam" id="NF001567">
    <property type="entry name" value="PRK00389.1"/>
    <property type="match status" value="1"/>
</dbReference>
<organism evidence="9 10">
    <name type="scientific">Rhodobium gokarnense</name>
    <dbReference type="NCBI Taxonomy" id="364296"/>
    <lineage>
        <taxon>Bacteria</taxon>
        <taxon>Pseudomonadati</taxon>
        <taxon>Pseudomonadota</taxon>
        <taxon>Alphaproteobacteria</taxon>
        <taxon>Hyphomicrobiales</taxon>
        <taxon>Rhodobiaceae</taxon>
        <taxon>Rhodobium</taxon>
    </lineage>
</organism>
<dbReference type="Gene3D" id="4.10.1250.10">
    <property type="entry name" value="Aminomethyltransferase fragment"/>
    <property type="match status" value="1"/>
</dbReference>
<feature type="domain" description="Aminomethyltransferase C-terminal" evidence="8">
    <location>
        <begin position="295"/>
        <end position="371"/>
    </location>
</feature>
<proteinExistence type="inferred from homology"/>
<dbReference type="PANTHER" id="PTHR43757">
    <property type="entry name" value="AMINOMETHYLTRANSFERASE"/>
    <property type="match status" value="1"/>
</dbReference>
<dbReference type="Pfam" id="PF01571">
    <property type="entry name" value="GCV_T"/>
    <property type="match status" value="1"/>
</dbReference>
<comment type="similarity">
    <text evidence="1">Belongs to the GcvT family.</text>
</comment>
<comment type="caution">
    <text evidence="9">The sequence shown here is derived from an EMBL/GenBank/DDBJ whole genome shotgun (WGS) entry which is preliminary data.</text>
</comment>